<feature type="region of interest" description="Disordered" evidence="3">
    <location>
        <begin position="266"/>
        <end position="285"/>
    </location>
</feature>
<gene>
    <name evidence="5" type="ORF">FNF27_06160</name>
</gene>
<feature type="region of interest" description="Disordered" evidence="3">
    <location>
        <begin position="228"/>
        <end position="248"/>
    </location>
</feature>
<evidence type="ECO:0000259" key="4">
    <source>
        <dbReference type="Pfam" id="PF16752"/>
    </source>
</evidence>
<dbReference type="InterPro" id="IPR027684">
    <property type="entry name" value="TBCC"/>
</dbReference>
<accession>A0A5A8E3G8</accession>
<evidence type="ECO:0000313" key="5">
    <source>
        <dbReference type="EMBL" id="KAA0171888.1"/>
    </source>
</evidence>
<dbReference type="Proteomes" id="UP000322899">
    <property type="component" value="Unassembled WGS sequence"/>
</dbReference>
<dbReference type="InterPro" id="IPR031925">
    <property type="entry name" value="TBCC_N"/>
</dbReference>
<comment type="caution">
    <text evidence="5">The sequence shown here is derived from an EMBL/GenBank/DDBJ whole genome shotgun (WGS) entry which is preliminary data.</text>
</comment>
<dbReference type="GO" id="GO:0007021">
    <property type="term" value="P:tubulin complex assembly"/>
    <property type="evidence" value="ECO:0007669"/>
    <property type="project" value="TreeGrafter"/>
</dbReference>
<dbReference type="AlphaFoldDB" id="A0A5A8E3G8"/>
<sequence length="285" mass="29058">MASASEEWKEKRRLVFARLDAKNAERSALRREREADAGESGSQATDAFWASLNVIADGLRADIAAVLSGTLPLDASPAKAVTDGWASQFEAARQCVADGSRGLPPYDAEASQQLLGRLREEIDGARSKVTPKRKFAFGRRRQREQAAAPSPAPAEPSPGAAAPAAAASAALLARLGEEEVTVAGKRGEVVELGAESGAGGASCGDVRLMDMEDCTVVVTRRLSALPDCLSPPKPVEPESDVAAAAPTAGATGAAAAASLAAGHDASAAAASRAAGGDADDDDDEL</sequence>
<dbReference type="EMBL" id="VLTO01000051">
    <property type="protein sequence ID" value="KAA0171888.1"/>
    <property type="molecule type" value="Genomic_DNA"/>
</dbReference>
<evidence type="ECO:0000256" key="1">
    <source>
        <dbReference type="ARBA" id="ARBA00004496"/>
    </source>
</evidence>
<evidence type="ECO:0000256" key="2">
    <source>
        <dbReference type="ARBA" id="ARBA00022490"/>
    </source>
</evidence>
<feature type="compositionally biased region" description="Low complexity" evidence="3">
    <location>
        <begin position="266"/>
        <end position="276"/>
    </location>
</feature>
<reference evidence="5" key="1">
    <citation type="submission" date="2019-07" db="EMBL/GenBank/DDBJ databases">
        <title>Genomes of Cafeteria roenbergensis.</title>
        <authorList>
            <person name="Fischer M.G."/>
            <person name="Hackl T."/>
            <person name="Roman M."/>
        </authorList>
    </citation>
    <scope>NUCLEOTIDE SEQUENCE [LARGE SCALE GENOMIC DNA]</scope>
    <source>
        <strain evidence="5">E4-10P</strain>
    </source>
</reference>
<organism evidence="5">
    <name type="scientific">Cafeteria roenbergensis</name>
    <name type="common">Marine flagellate</name>
    <dbReference type="NCBI Taxonomy" id="33653"/>
    <lineage>
        <taxon>Eukaryota</taxon>
        <taxon>Sar</taxon>
        <taxon>Stramenopiles</taxon>
        <taxon>Bigyra</taxon>
        <taxon>Opalozoa</taxon>
        <taxon>Bicosoecida</taxon>
        <taxon>Cafeteriaceae</taxon>
        <taxon>Cafeteria</taxon>
    </lineage>
</organism>
<dbReference type="Pfam" id="PF16752">
    <property type="entry name" value="TBCC_N"/>
    <property type="match status" value="1"/>
</dbReference>
<feature type="region of interest" description="Disordered" evidence="3">
    <location>
        <begin position="133"/>
        <end position="162"/>
    </location>
</feature>
<dbReference type="GO" id="GO:0005737">
    <property type="term" value="C:cytoplasm"/>
    <property type="evidence" value="ECO:0007669"/>
    <property type="project" value="UniProtKB-SubCell"/>
</dbReference>
<feature type="domain" description="Tubulin-specific chaperone C N-terminal" evidence="4">
    <location>
        <begin position="18"/>
        <end position="132"/>
    </location>
</feature>
<protein>
    <recommendedName>
        <fullName evidence="4">Tubulin-specific chaperone C N-terminal domain-containing protein</fullName>
    </recommendedName>
</protein>
<dbReference type="PANTHER" id="PTHR15139">
    <property type="entry name" value="TUBULIN FOLDING COFACTOR C"/>
    <property type="match status" value="1"/>
</dbReference>
<dbReference type="Gene3D" id="1.20.58.1250">
    <property type="entry name" value="Tubulin Binding Cofactor C, N-terminal domain"/>
    <property type="match status" value="1"/>
</dbReference>
<dbReference type="GO" id="GO:0015631">
    <property type="term" value="F:tubulin binding"/>
    <property type="evidence" value="ECO:0007669"/>
    <property type="project" value="InterPro"/>
</dbReference>
<dbReference type="GO" id="GO:0007023">
    <property type="term" value="P:post-chaperonin tubulin folding pathway"/>
    <property type="evidence" value="ECO:0007669"/>
    <property type="project" value="InterPro"/>
</dbReference>
<comment type="subcellular location">
    <subcellularLocation>
        <location evidence="1">Cytoplasm</location>
    </subcellularLocation>
</comment>
<keyword evidence="2" id="KW-0963">Cytoplasm</keyword>
<dbReference type="InterPro" id="IPR038397">
    <property type="entry name" value="TBCC_N_sf"/>
</dbReference>
<feature type="compositionally biased region" description="Basic residues" evidence="3">
    <location>
        <begin position="133"/>
        <end position="142"/>
    </location>
</feature>
<dbReference type="PANTHER" id="PTHR15139:SF0">
    <property type="entry name" value="TUBULIN-SPECIFIC CHAPERONE C"/>
    <property type="match status" value="1"/>
</dbReference>
<proteinExistence type="predicted"/>
<evidence type="ECO:0000256" key="3">
    <source>
        <dbReference type="SAM" id="MobiDB-lite"/>
    </source>
</evidence>
<name>A0A5A8E3G8_CAFRO</name>